<dbReference type="InterPro" id="IPR036156">
    <property type="entry name" value="Beta-gal/glucu_dom_sf"/>
</dbReference>
<evidence type="ECO:0008006" key="12">
    <source>
        <dbReference type="Google" id="ProtNLM"/>
    </source>
</evidence>
<feature type="domain" description="Glycosyl hydrolases family 2 sugar binding" evidence="7">
    <location>
        <begin position="90"/>
        <end position="210"/>
    </location>
</feature>
<dbReference type="InterPro" id="IPR013783">
    <property type="entry name" value="Ig-like_fold"/>
</dbReference>
<dbReference type="AlphaFoldDB" id="A0A1B1Y4Z8"/>
<dbReference type="Proteomes" id="UP000092967">
    <property type="component" value="Chromosome"/>
</dbReference>
<proteinExistence type="inferred from homology"/>
<evidence type="ECO:0000256" key="4">
    <source>
        <dbReference type="SAM" id="SignalP"/>
    </source>
</evidence>
<dbReference type="PANTHER" id="PTHR42732:SF1">
    <property type="entry name" value="BETA-MANNOSIDASE"/>
    <property type="match status" value="1"/>
</dbReference>
<dbReference type="Pfam" id="PF00703">
    <property type="entry name" value="Glyco_hydro_2"/>
    <property type="match status" value="1"/>
</dbReference>
<dbReference type="InterPro" id="IPR051913">
    <property type="entry name" value="GH2_Domain-Containing"/>
</dbReference>
<keyword evidence="4" id="KW-0732">Signal</keyword>
<dbReference type="InterPro" id="IPR040605">
    <property type="entry name" value="Glyco_hydro2_dom5"/>
</dbReference>
<feature type="domain" description="Glycoside hydrolase family 2" evidence="9">
    <location>
        <begin position="719"/>
        <end position="810"/>
    </location>
</feature>
<dbReference type="STRING" id="1790137.AXE80_05910"/>
<dbReference type="Gene3D" id="3.20.20.80">
    <property type="entry name" value="Glycosidases"/>
    <property type="match status" value="1"/>
</dbReference>
<keyword evidence="11" id="KW-1185">Reference proteome</keyword>
<feature type="signal peptide" evidence="4">
    <location>
        <begin position="1"/>
        <end position="24"/>
    </location>
</feature>
<dbReference type="Gene3D" id="2.60.120.260">
    <property type="entry name" value="Galactose-binding domain-like"/>
    <property type="match status" value="1"/>
</dbReference>
<dbReference type="Gene3D" id="2.60.40.10">
    <property type="entry name" value="Immunoglobulins"/>
    <property type="match status" value="3"/>
</dbReference>
<dbReference type="SUPFAM" id="SSF49785">
    <property type="entry name" value="Galactose-binding domain-like"/>
    <property type="match status" value="1"/>
</dbReference>
<keyword evidence="3" id="KW-0326">Glycosidase</keyword>
<dbReference type="SUPFAM" id="SSF51445">
    <property type="entry name" value="(Trans)glycosidases"/>
    <property type="match status" value="1"/>
</dbReference>
<evidence type="ECO:0000259" key="8">
    <source>
        <dbReference type="Pfam" id="PF16355"/>
    </source>
</evidence>
<dbReference type="GO" id="GO:0005975">
    <property type="term" value="P:carbohydrate metabolic process"/>
    <property type="evidence" value="ECO:0007669"/>
    <property type="project" value="InterPro"/>
</dbReference>
<dbReference type="Pfam" id="PF02837">
    <property type="entry name" value="Glyco_hydro_2_N"/>
    <property type="match status" value="1"/>
</dbReference>
<feature type="domain" description="DUF4982" evidence="8">
    <location>
        <begin position="636"/>
        <end position="692"/>
    </location>
</feature>
<evidence type="ECO:0000259" key="6">
    <source>
        <dbReference type="Pfam" id="PF02836"/>
    </source>
</evidence>
<dbReference type="OrthoDB" id="9801077at2"/>
<evidence type="ECO:0000256" key="2">
    <source>
        <dbReference type="ARBA" id="ARBA00022801"/>
    </source>
</evidence>
<name>A0A1B1Y4Z8_9FLAO</name>
<dbReference type="Pfam" id="PF16355">
    <property type="entry name" value="DUF4982"/>
    <property type="match status" value="1"/>
</dbReference>
<dbReference type="EMBL" id="CP014224">
    <property type="protein sequence ID" value="ANW95844.1"/>
    <property type="molecule type" value="Genomic_DNA"/>
</dbReference>
<dbReference type="RefSeq" id="WP_068825361.1">
    <property type="nucleotide sequence ID" value="NZ_CP014224.1"/>
</dbReference>
<evidence type="ECO:0000259" key="5">
    <source>
        <dbReference type="Pfam" id="PF00703"/>
    </source>
</evidence>
<dbReference type="InterPro" id="IPR006102">
    <property type="entry name" value="Ig-like_GH2"/>
</dbReference>
<dbReference type="InterPro" id="IPR006104">
    <property type="entry name" value="Glyco_hydro_2_N"/>
</dbReference>
<gene>
    <name evidence="10" type="ORF">AXE80_05910</name>
</gene>
<keyword evidence="2" id="KW-0378">Hydrolase</keyword>
<sequence>MIKSFLHNFKYTYVLLVLTGLVFASCGSQNKNVENLPKKNRVKYNFNPDWKFIKDNPENAQNPSFNDESWSSVSCPHTFNDVDTFDNLSLGHHNGEKNQWRGTVWYRKHFKLPSTDSHKKVFIEFESVRQIADVYINGHYLGQNQTGFIPFGYDLTPYLKFGENQENIIAVKVNNDRKSDNFRDNDPLVWNHEHWHPTHGGIYRNVFLHTMDQLHITLPLYDNLKTVGTYVYAENISHKNADVTIKTEIQNEYSKAKKVTLVSSIIDANGKIVQTMNTEKTVAAGEKSIVTATASITNPNLWYTRHPYMYKVVTQIKEGNNILDSYESPLGIRSFEFNKDSGFWNNGEYAKLHGWGQKPTNAWAGLGAALPDWLRDFTYRMMDEAGGNFIRWGHCAAAPSEIDMGDKYGFVTLMPGVSGESQDEGETWDIRIKAFRDMIVYYRNHPSIFIWEGGNWAETEAHYKEILEVINTYDPNGKRLMGNRRADVKNDSEGYVSIEIGTEGWQREYADLPIIESEYCRDEAPRRIWDKYSPDDNFYNNPNLSKNTYKFGSETFAVRQADHWWNKMGKKVYHSGGANWIFSDGTHGGRCPTEVTRASGEVDAVRLPKEAFYALKAMWRPEPQVHVIGHWNYNEGTKKDMYVISNCAEVKLYVNGKLIGTDKEPENGYVYKFADVEWQAGNIKVEGYIDGKLRTSQTKSTVGKPVAIKLTPITGPRGWRADGSDIALIDFEVVDKEGNRCVLDASRVDFTISGPGIWRGGYNSGKANSTNNLYLDTEAGINRVAIKSLLKAGTVTITAKRKGLKDATVKIISSPIILKNGLTREMPQVYNEPLGKAEPLPAHVPDMPAYSPEKQNTSKLFSKFSYTGDAKAMLRTTLDWGKKTYTDLEYNYTVIPGYLRGAEYIRTPDADKRYWARDLLQFIAGVDMDIYVGHDDRVARPEFLLKDYNDTGDDIDLGGVKMSLFKRTARAGESIIMAGNSDGDTPEECRMYFVIGKKH</sequence>
<dbReference type="InterPro" id="IPR032311">
    <property type="entry name" value="DUF4982"/>
</dbReference>
<dbReference type="PROSITE" id="PS51257">
    <property type="entry name" value="PROKAR_LIPOPROTEIN"/>
    <property type="match status" value="1"/>
</dbReference>
<evidence type="ECO:0000256" key="1">
    <source>
        <dbReference type="ARBA" id="ARBA00007401"/>
    </source>
</evidence>
<feature type="chain" id="PRO_5008532443" description="Glycoside hydrolase" evidence="4">
    <location>
        <begin position="25"/>
        <end position="999"/>
    </location>
</feature>
<comment type="similarity">
    <text evidence="1">Belongs to the glycosyl hydrolase 2 family.</text>
</comment>
<feature type="domain" description="Glycoside hydrolase family 2 immunoglobulin-like beta-sandwich" evidence="5">
    <location>
        <begin position="231"/>
        <end position="333"/>
    </location>
</feature>
<dbReference type="GO" id="GO:0004553">
    <property type="term" value="F:hydrolase activity, hydrolyzing O-glycosyl compounds"/>
    <property type="evidence" value="ECO:0007669"/>
    <property type="project" value="InterPro"/>
</dbReference>
<dbReference type="Pfam" id="PF02836">
    <property type="entry name" value="Glyco_hydro_2_C"/>
    <property type="match status" value="1"/>
</dbReference>
<dbReference type="SUPFAM" id="SSF49303">
    <property type="entry name" value="beta-Galactosidase/glucuronidase domain"/>
    <property type="match status" value="1"/>
</dbReference>
<evidence type="ECO:0000259" key="9">
    <source>
        <dbReference type="Pfam" id="PF18565"/>
    </source>
</evidence>
<dbReference type="InterPro" id="IPR006103">
    <property type="entry name" value="Glyco_hydro_2_cat"/>
</dbReference>
<evidence type="ECO:0000313" key="10">
    <source>
        <dbReference type="EMBL" id="ANW95844.1"/>
    </source>
</evidence>
<dbReference type="InterPro" id="IPR008979">
    <property type="entry name" value="Galactose-bd-like_sf"/>
</dbReference>
<dbReference type="PANTHER" id="PTHR42732">
    <property type="entry name" value="BETA-GALACTOSIDASE"/>
    <property type="match status" value="1"/>
</dbReference>
<dbReference type="Pfam" id="PF18565">
    <property type="entry name" value="Glyco_hydro2_C5"/>
    <property type="match status" value="1"/>
</dbReference>
<dbReference type="InterPro" id="IPR017853">
    <property type="entry name" value="GH"/>
</dbReference>
<organism evidence="10 11">
    <name type="scientific">Wenyingzhuangia fucanilytica</name>
    <dbReference type="NCBI Taxonomy" id="1790137"/>
    <lineage>
        <taxon>Bacteria</taxon>
        <taxon>Pseudomonadati</taxon>
        <taxon>Bacteroidota</taxon>
        <taxon>Flavobacteriia</taxon>
        <taxon>Flavobacteriales</taxon>
        <taxon>Flavobacteriaceae</taxon>
        <taxon>Wenyingzhuangia</taxon>
    </lineage>
</organism>
<reference evidence="10 11" key="1">
    <citation type="submission" date="2016-02" db="EMBL/GenBank/DDBJ databases">
        <authorList>
            <person name="Wen L."/>
            <person name="He K."/>
            <person name="Yang H."/>
        </authorList>
    </citation>
    <scope>NUCLEOTIDE SEQUENCE [LARGE SCALE GENOMIC DNA]</scope>
    <source>
        <strain evidence="10 11">CZ1127</strain>
    </source>
</reference>
<feature type="domain" description="Glycoside hydrolase family 2 catalytic" evidence="6">
    <location>
        <begin position="339"/>
        <end position="476"/>
    </location>
</feature>
<evidence type="ECO:0000256" key="3">
    <source>
        <dbReference type="ARBA" id="ARBA00023295"/>
    </source>
</evidence>
<evidence type="ECO:0000259" key="7">
    <source>
        <dbReference type="Pfam" id="PF02837"/>
    </source>
</evidence>
<accession>A0A1B1Y4Z8</accession>
<dbReference type="KEGG" id="wfu:AXE80_05910"/>
<evidence type="ECO:0000313" key="11">
    <source>
        <dbReference type="Proteomes" id="UP000092967"/>
    </source>
</evidence>
<protein>
    <recommendedName>
        <fullName evidence="12">Glycoside hydrolase</fullName>
    </recommendedName>
</protein>